<dbReference type="PROSITE" id="PS00101">
    <property type="entry name" value="HEXAPEP_TRANSFERASES"/>
    <property type="match status" value="1"/>
</dbReference>
<accession>A0AAJ6FL91</accession>
<evidence type="ECO:0000313" key="7">
    <source>
        <dbReference type="EMBL" id="WHQ79528.1"/>
    </source>
</evidence>
<dbReference type="CDD" id="cd03357">
    <property type="entry name" value="LbH_MAT_GAT"/>
    <property type="match status" value="1"/>
</dbReference>
<evidence type="ECO:0000256" key="4">
    <source>
        <dbReference type="ARBA" id="ARBA00023315"/>
    </source>
</evidence>
<dbReference type="InterPro" id="IPR018357">
    <property type="entry name" value="Hexapep_transf_CS"/>
</dbReference>
<dbReference type="SMART" id="SM01266">
    <property type="entry name" value="Mac"/>
    <property type="match status" value="1"/>
</dbReference>
<dbReference type="EMBL" id="CP123751">
    <property type="protein sequence ID" value="WHQ79528.1"/>
    <property type="molecule type" value="Genomic_DNA"/>
</dbReference>
<protein>
    <recommendedName>
        <fullName evidence="5">Acetyltransferase</fullName>
        <ecNumber evidence="5">2.3.1.-</ecNumber>
    </recommendedName>
</protein>
<dbReference type="PANTHER" id="PTHR43017:SF1">
    <property type="entry name" value="ACETYLTRANSFERASE YJL218W-RELATED"/>
    <property type="match status" value="1"/>
</dbReference>
<keyword evidence="3" id="KW-0677">Repeat</keyword>
<evidence type="ECO:0000256" key="3">
    <source>
        <dbReference type="ARBA" id="ARBA00022737"/>
    </source>
</evidence>
<gene>
    <name evidence="7" type="ORF">QFF56_06055</name>
</gene>
<proteinExistence type="inferred from homology"/>
<dbReference type="GO" id="GO:0008870">
    <property type="term" value="F:galactoside O-acetyltransferase activity"/>
    <property type="evidence" value="ECO:0007669"/>
    <property type="project" value="TreeGrafter"/>
</dbReference>
<comment type="similarity">
    <text evidence="1 5">Belongs to the transferase hexapeptide repeat family.</text>
</comment>
<dbReference type="Proteomes" id="UP001238155">
    <property type="component" value="Chromosome"/>
</dbReference>
<feature type="domain" description="Maltose/galactoside acetyltransferase" evidence="6">
    <location>
        <begin position="6"/>
        <end position="60"/>
    </location>
</feature>
<dbReference type="PANTHER" id="PTHR43017">
    <property type="entry name" value="GALACTOSIDE O-ACETYLTRANSFERASE"/>
    <property type="match status" value="1"/>
</dbReference>
<sequence>MLGKQTYRMQNGMMYNDLDPELMQARQRTMALTTAYDQSYSQSPAKREALLAKILGKIGKNVHFEPTFRCEFGKNISIGDNFFANFDCIMLDGAKITIGDNVLFGPRVGIYTADHAIDKTERQLGGCRAKPVTIGNNVWIGAGVHIDQGVTIGDNTVIGAGSVVTHDIPADVVAYGVPCQVERKITAADKTGYDPAEI</sequence>
<keyword evidence="4 5" id="KW-0012">Acyltransferase</keyword>
<dbReference type="RefSeq" id="WP_283534494.1">
    <property type="nucleotide sequence ID" value="NZ_CP123751.1"/>
</dbReference>
<dbReference type="InterPro" id="IPR024688">
    <property type="entry name" value="Mac_dom"/>
</dbReference>
<evidence type="ECO:0000259" key="6">
    <source>
        <dbReference type="SMART" id="SM01266"/>
    </source>
</evidence>
<evidence type="ECO:0000256" key="2">
    <source>
        <dbReference type="ARBA" id="ARBA00022679"/>
    </source>
</evidence>
<reference evidence="7" key="1">
    <citation type="submission" date="2023-04" db="EMBL/GenBank/DDBJ databases">
        <title>Four porcine-derived lactic acid bacteria strains analyses and their evaluation as potential probiotics based on genomics.</title>
        <authorList>
            <person name="Niu D."/>
        </authorList>
    </citation>
    <scope>NUCLEOTIDE SEQUENCE</scope>
    <source>
        <strain evidence="7">ZSB1</strain>
    </source>
</reference>
<dbReference type="InterPro" id="IPR001451">
    <property type="entry name" value="Hexapep"/>
</dbReference>
<dbReference type="Pfam" id="PF00132">
    <property type="entry name" value="Hexapep"/>
    <property type="match status" value="1"/>
</dbReference>
<dbReference type="Pfam" id="PF12464">
    <property type="entry name" value="Mac"/>
    <property type="match status" value="1"/>
</dbReference>
<evidence type="ECO:0000313" key="8">
    <source>
        <dbReference type="Proteomes" id="UP001238155"/>
    </source>
</evidence>
<organism evidence="7 8">
    <name type="scientific">Ligilactobacillus animalis</name>
    <dbReference type="NCBI Taxonomy" id="1605"/>
    <lineage>
        <taxon>Bacteria</taxon>
        <taxon>Bacillati</taxon>
        <taxon>Bacillota</taxon>
        <taxon>Bacilli</taxon>
        <taxon>Lactobacillales</taxon>
        <taxon>Lactobacillaceae</taxon>
        <taxon>Ligilactobacillus</taxon>
    </lineage>
</organism>
<evidence type="ECO:0000256" key="1">
    <source>
        <dbReference type="ARBA" id="ARBA00007274"/>
    </source>
</evidence>
<keyword evidence="2 5" id="KW-0808">Transferase</keyword>
<dbReference type="FunFam" id="2.160.10.10:FF:000025">
    <property type="entry name" value="Hexapeptide-repeat containing-acetyltransferase"/>
    <property type="match status" value="1"/>
</dbReference>
<evidence type="ECO:0000256" key="5">
    <source>
        <dbReference type="RuleBase" id="RU367021"/>
    </source>
</evidence>
<dbReference type="AlphaFoldDB" id="A0AAJ6FL91"/>
<dbReference type="Gene3D" id="2.160.10.10">
    <property type="entry name" value="Hexapeptide repeat proteins"/>
    <property type="match status" value="1"/>
</dbReference>
<dbReference type="SUPFAM" id="SSF51161">
    <property type="entry name" value="Trimeric LpxA-like enzymes"/>
    <property type="match status" value="1"/>
</dbReference>
<dbReference type="InterPro" id="IPR039369">
    <property type="entry name" value="LacA-like"/>
</dbReference>
<dbReference type="EC" id="2.3.1.-" evidence="5"/>
<dbReference type="InterPro" id="IPR011004">
    <property type="entry name" value="Trimer_LpxA-like_sf"/>
</dbReference>
<name>A0AAJ6FL91_9LACO</name>